<proteinExistence type="predicted"/>
<keyword evidence="1" id="KW-1133">Transmembrane helix</keyword>
<protein>
    <submittedName>
        <fullName evidence="2">Uncharacterized protein</fullName>
    </submittedName>
</protein>
<evidence type="ECO:0000313" key="2">
    <source>
        <dbReference type="EMBL" id="MFD1015704.1"/>
    </source>
</evidence>
<comment type="caution">
    <text evidence="2">The sequence shown here is derived from an EMBL/GenBank/DDBJ whole genome shotgun (WGS) entry which is preliminary data.</text>
</comment>
<sequence>MKHTITKNEKAFKILNKLILNGFYDGSISPERFELTSTRFTNNHRLIGILNKENKFELKFAYKYPMNIASKVAIGVGILISIISMVKGNWLIPVFFFVIPFLITYIGFKIKERKEIDLFTSKYLEFYKTEYET</sequence>
<feature type="transmembrane region" description="Helical" evidence="1">
    <location>
        <begin position="90"/>
        <end position="108"/>
    </location>
</feature>
<reference evidence="3" key="1">
    <citation type="journal article" date="2019" name="Int. J. Syst. Evol. Microbiol.">
        <title>The Global Catalogue of Microorganisms (GCM) 10K type strain sequencing project: providing services to taxonomists for standard genome sequencing and annotation.</title>
        <authorList>
            <consortium name="The Broad Institute Genomics Platform"/>
            <consortium name="The Broad Institute Genome Sequencing Center for Infectious Disease"/>
            <person name="Wu L."/>
            <person name="Ma J."/>
        </authorList>
    </citation>
    <scope>NUCLEOTIDE SEQUENCE [LARGE SCALE GENOMIC DNA]</scope>
    <source>
        <strain evidence="3">CCUG 56098</strain>
    </source>
</reference>
<keyword evidence="1" id="KW-0812">Transmembrane</keyword>
<accession>A0ABW3KPN2</accession>
<keyword evidence="1" id="KW-0472">Membrane</keyword>
<gene>
    <name evidence="2" type="ORF">ACFQ13_07245</name>
</gene>
<dbReference type="Proteomes" id="UP001597086">
    <property type="component" value="Unassembled WGS sequence"/>
</dbReference>
<dbReference type="RefSeq" id="WP_386115698.1">
    <property type="nucleotide sequence ID" value="NZ_JBHTKM010000055.1"/>
</dbReference>
<feature type="transmembrane region" description="Helical" evidence="1">
    <location>
        <begin position="64"/>
        <end position="84"/>
    </location>
</feature>
<keyword evidence="3" id="KW-1185">Reference proteome</keyword>
<dbReference type="EMBL" id="JBHTKM010000055">
    <property type="protein sequence ID" value="MFD1015704.1"/>
    <property type="molecule type" value="Genomic_DNA"/>
</dbReference>
<evidence type="ECO:0000313" key="3">
    <source>
        <dbReference type="Proteomes" id="UP001597086"/>
    </source>
</evidence>
<evidence type="ECO:0000256" key="1">
    <source>
        <dbReference type="SAM" id="Phobius"/>
    </source>
</evidence>
<organism evidence="2 3">
    <name type="scientific">Winogradskyella rapida</name>
    <dbReference type="NCBI Taxonomy" id="549701"/>
    <lineage>
        <taxon>Bacteria</taxon>
        <taxon>Pseudomonadati</taxon>
        <taxon>Bacteroidota</taxon>
        <taxon>Flavobacteriia</taxon>
        <taxon>Flavobacteriales</taxon>
        <taxon>Flavobacteriaceae</taxon>
        <taxon>Winogradskyella</taxon>
    </lineage>
</organism>
<name>A0ABW3KPN2_9FLAO</name>